<keyword evidence="16" id="KW-1185">Reference proteome</keyword>
<sequence length="298" mass="35200">MRVLLDFITDEDGKVRYIDPSELLRPEVEFSAKPIETFRDYTVNDEDPLRARVRKIYYDMHTNQTVEFVREKMSFWCQFNHFKATILEALELLNSLVDESDPDVDIPNIVHAFQTAERLRMDYPQYDWLHLTGLIHDLGKVLALQREPQWAVVGDTFPVGCAYSEDIVYGVKSFKDNPDSRSSIYSSKLGIYERHCGLSNVLMSWGHDEYMYQVLRNNGTTLPKEALAIIRFHSFYPWHTNDAYEHLCNDEDIRNRTWVKIFNKYDLYTKSAQIPDIENLKPYYQNLIDKYIPGELKW</sequence>
<evidence type="ECO:0000313" key="16">
    <source>
        <dbReference type="Proteomes" id="UP001187531"/>
    </source>
</evidence>
<evidence type="ECO:0000256" key="12">
    <source>
        <dbReference type="PIRSR" id="PIRSR607828-1"/>
    </source>
</evidence>
<evidence type="ECO:0000256" key="3">
    <source>
        <dbReference type="ARBA" id="ARBA00005286"/>
    </source>
</evidence>
<evidence type="ECO:0000256" key="1">
    <source>
        <dbReference type="ARBA" id="ARBA00004496"/>
    </source>
</evidence>
<feature type="binding site" evidence="13">
    <location>
        <position position="137"/>
    </location>
    <ligand>
        <name>Fe cation</name>
        <dbReference type="ChEBI" id="CHEBI:24875"/>
        <label>1</label>
    </ligand>
</feature>
<evidence type="ECO:0000256" key="8">
    <source>
        <dbReference type="ARBA" id="ARBA00023002"/>
    </source>
</evidence>
<comment type="pathway">
    <text evidence="2 14">Polyol metabolism; myo-inositol degradation into D-glucuronate; D-glucuronate from myo-inositol: step 1/1.</text>
</comment>
<dbReference type="PANTHER" id="PTHR12588">
    <property type="entry name" value="MYOINOSITOL OXYGENASE"/>
    <property type="match status" value="1"/>
</dbReference>
<dbReference type="SUPFAM" id="SSF109604">
    <property type="entry name" value="HD-domain/PDEase-like"/>
    <property type="match status" value="1"/>
</dbReference>
<dbReference type="EC" id="1.13.99.1" evidence="4 14"/>
<proteinExistence type="inferred from homology"/>
<evidence type="ECO:0000256" key="11">
    <source>
        <dbReference type="ARBA" id="ARBA00048271"/>
    </source>
</evidence>
<comment type="similarity">
    <text evidence="3 14">Belongs to the myo-inositol oxygenase family.</text>
</comment>
<keyword evidence="8 14" id="KW-0560">Oxidoreductase</keyword>
<feature type="binding site" evidence="13">
    <location>
        <position position="233"/>
    </location>
    <ligand>
        <name>Fe cation</name>
        <dbReference type="ChEBI" id="CHEBI:24875"/>
        <label>1</label>
    </ligand>
</feature>
<dbReference type="GO" id="GO:0019310">
    <property type="term" value="P:inositol catabolic process"/>
    <property type="evidence" value="ECO:0007669"/>
    <property type="project" value="UniProtKB-UniRule"/>
</dbReference>
<evidence type="ECO:0000256" key="5">
    <source>
        <dbReference type="ARBA" id="ARBA00019269"/>
    </source>
</evidence>
<evidence type="ECO:0000256" key="4">
    <source>
        <dbReference type="ARBA" id="ARBA00011919"/>
    </source>
</evidence>
<accession>A0AA88HS61</accession>
<comment type="cofactor">
    <cofactor evidence="13 14">
        <name>Fe cation</name>
        <dbReference type="ChEBI" id="CHEBI:24875"/>
    </cofactor>
    <text evidence="13 14">Binds 2 iron ions per subunit.</text>
</comment>
<evidence type="ECO:0000313" key="15">
    <source>
        <dbReference type="EMBL" id="KAK2714770.1"/>
    </source>
</evidence>
<comment type="subcellular location">
    <subcellularLocation>
        <location evidence="1 14">Cytoplasm</location>
    </subcellularLocation>
</comment>
<dbReference type="PANTHER" id="PTHR12588:SF0">
    <property type="entry name" value="INOSITOL OXYGENASE"/>
    <property type="match status" value="1"/>
</dbReference>
<dbReference type="GO" id="GO:0050113">
    <property type="term" value="F:inositol oxygenase activity"/>
    <property type="evidence" value="ECO:0007669"/>
    <property type="project" value="UniProtKB-UniRule"/>
</dbReference>
<feature type="binding site" evidence="12">
    <location>
        <begin position="154"/>
        <end position="155"/>
    </location>
    <ligand>
        <name>substrate</name>
    </ligand>
</feature>
<keyword evidence="6 14" id="KW-0963">Cytoplasm</keyword>
<keyword evidence="7 13" id="KW-0479">Metal-binding</keyword>
<dbReference type="Proteomes" id="UP001187531">
    <property type="component" value="Unassembled WGS sequence"/>
</dbReference>
<comment type="caution">
    <text evidence="15">The sequence shown here is derived from an EMBL/GenBank/DDBJ whole genome shotgun (WGS) entry which is preliminary data.</text>
</comment>
<dbReference type="EMBL" id="JAVRJZ010000013">
    <property type="protein sequence ID" value="KAK2714770.1"/>
    <property type="molecule type" value="Genomic_DNA"/>
</dbReference>
<feature type="binding site" evidence="13">
    <location>
        <position position="266"/>
    </location>
    <ligand>
        <name>Fe cation</name>
        <dbReference type="ChEBI" id="CHEBI:24875"/>
        <label>1</label>
    </ligand>
</feature>
<evidence type="ECO:0000256" key="10">
    <source>
        <dbReference type="ARBA" id="ARBA00029668"/>
    </source>
</evidence>
<evidence type="ECO:0000256" key="13">
    <source>
        <dbReference type="PIRSR" id="PIRSR607828-2"/>
    </source>
</evidence>
<evidence type="ECO:0000256" key="2">
    <source>
        <dbReference type="ARBA" id="ARBA00005167"/>
    </source>
</evidence>
<feature type="binding site" evidence="12">
    <location>
        <position position="39"/>
    </location>
    <ligand>
        <name>substrate</name>
    </ligand>
</feature>
<comment type="catalytic activity">
    <reaction evidence="11 14">
        <text>myo-inositol + O2 = D-glucuronate + H2O + H(+)</text>
        <dbReference type="Rhea" id="RHEA:23696"/>
        <dbReference type="ChEBI" id="CHEBI:15377"/>
        <dbReference type="ChEBI" id="CHEBI:15378"/>
        <dbReference type="ChEBI" id="CHEBI:15379"/>
        <dbReference type="ChEBI" id="CHEBI:17268"/>
        <dbReference type="ChEBI" id="CHEBI:58720"/>
        <dbReference type="EC" id="1.13.99.1"/>
    </reaction>
</comment>
<organism evidence="15 16">
    <name type="scientific">Artemia franciscana</name>
    <name type="common">Brine shrimp</name>
    <name type="synonym">Artemia sanfranciscana</name>
    <dbReference type="NCBI Taxonomy" id="6661"/>
    <lineage>
        <taxon>Eukaryota</taxon>
        <taxon>Metazoa</taxon>
        <taxon>Ecdysozoa</taxon>
        <taxon>Arthropoda</taxon>
        <taxon>Crustacea</taxon>
        <taxon>Branchiopoda</taxon>
        <taxon>Anostraca</taxon>
        <taxon>Artemiidae</taxon>
        <taxon>Artemia</taxon>
    </lineage>
</organism>
<dbReference type="GO" id="GO:0005506">
    <property type="term" value="F:iron ion binding"/>
    <property type="evidence" value="ECO:0007669"/>
    <property type="project" value="InterPro"/>
</dbReference>
<dbReference type="InterPro" id="IPR007828">
    <property type="entry name" value="Inositol_oxygenase"/>
</dbReference>
<dbReference type="AlphaFoldDB" id="A0AA88HS61"/>
<feature type="binding site" evidence="13">
    <location>
        <position position="136"/>
    </location>
    <ligand>
        <name>Fe cation</name>
        <dbReference type="ChEBI" id="CHEBI:24875"/>
        <label>1</label>
    </ligand>
</feature>
<dbReference type="GO" id="GO:0005737">
    <property type="term" value="C:cytoplasm"/>
    <property type="evidence" value="ECO:0007669"/>
    <property type="project" value="UniProtKB-SubCell"/>
</dbReference>
<name>A0AA88HS61_ARTSF</name>
<reference evidence="15" key="1">
    <citation type="submission" date="2023-07" db="EMBL/GenBank/DDBJ databases">
        <title>Chromosome-level genome assembly of Artemia franciscana.</title>
        <authorList>
            <person name="Jo E."/>
        </authorList>
    </citation>
    <scope>NUCLEOTIDE SEQUENCE</scope>
    <source>
        <tissue evidence="15">Whole body</tissue>
    </source>
</reference>
<dbReference type="Pfam" id="PF05153">
    <property type="entry name" value="MIOX"/>
    <property type="match status" value="1"/>
</dbReference>
<feature type="binding site" evidence="13">
    <location>
        <position position="207"/>
    </location>
    <ligand>
        <name>Fe cation</name>
        <dbReference type="ChEBI" id="CHEBI:24875"/>
        <label>1</label>
    </ligand>
</feature>
<gene>
    <name evidence="15" type="ORF">QYM36_009104</name>
</gene>
<evidence type="ECO:0000256" key="7">
    <source>
        <dbReference type="ARBA" id="ARBA00022723"/>
    </source>
</evidence>
<evidence type="ECO:0000256" key="6">
    <source>
        <dbReference type="ARBA" id="ARBA00022490"/>
    </source>
</evidence>
<feature type="binding site" evidence="12">
    <location>
        <begin position="233"/>
        <end position="234"/>
    </location>
    <ligand>
        <name>substrate</name>
    </ligand>
</feature>
<evidence type="ECO:0000256" key="9">
    <source>
        <dbReference type="ARBA" id="ARBA00023004"/>
    </source>
</evidence>
<evidence type="ECO:0000256" key="14">
    <source>
        <dbReference type="RuleBase" id="RU367039"/>
    </source>
</evidence>
<feature type="binding site" evidence="12">
    <location>
        <position position="140"/>
    </location>
    <ligand>
        <name>substrate</name>
    </ligand>
</feature>
<feature type="binding site" evidence="13">
    <location>
        <position position="111"/>
    </location>
    <ligand>
        <name>Fe cation</name>
        <dbReference type="ChEBI" id="CHEBI:24875"/>
        <label>1</label>
    </ligand>
</feature>
<keyword evidence="9 13" id="KW-0408">Iron</keyword>
<protein>
    <recommendedName>
        <fullName evidence="5 14">Inositol oxygenase</fullName>
        <ecNumber evidence="4 14">1.13.99.1</ecNumber>
    </recommendedName>
    <alternativeName>
        <fullName evidence="10 14">Myo-inositol oxygenase</fullName>
    </alternativeName>
</protein>
<feature type="binding site" evidence="12">
    <location>
        <begin position="98"/>
        <end position="100"/>
    </location>
    <ligand>
        <name>substrate</name>
    </ligand>
</feature>